<dbReference type="InterPro" id="IPR000015">
    <property type="entry name" value="Fimb_usher"/>
</dbReference>
<dbReference type="PANTHER" id="PTHR30451:SF4">
    <property type="entry name" value="OUTER MEMBRANE USHER PROTEIN YQIG-RELATED"/>
    <property type="match status" value="1"/>
</dbReference>
<dbReference type="InterPro" id="IPR025885">
    <property type="entry name" value="PapC_N"/>
</dbReference>
<dbReference type="GO" id="GO:0009297">
    <property type="term" value="P:pilus assembly"/>
    <property type="evidence" value="ECO:0007669"/>
    <property type="project" value="InterPro"/>
</dbReference>
<gene>
    <name evidence="11" type="ORF">GDL93_20665</name>
</gene>
<dbReference type="GO" id="GO:0015473">
    <property type="term" value="F:fimbrial usher porin activity"/>
    <property type="evidence" value="ECO:0007669"/>
    <property type="project" value="InterPro"/>
</dbReference>
<name>A0A6W0P1G2_SALRU</name>
<dbReference type="Gene3D" id="2.60.40.2610">
    <property type="entry name" value="Outer membrane usher protein FimD, plug domain"/>
    <property type="match status" value="1"/>
</dbReference>
<sequence>MSIKLSYLALLMAVYFPLVNARGIEFNTHLLDTENRNNVDLSAYSREGYVAPGEYIVDIILNGQVIKDQQVVKFNQDLSENSSYACLTQPIIDLLALKDSVKSSLLFYPGTQCFRLTIPDSSVVYSPENQTLSVTVPQADLQYQDEDWSPPAQWDNGVNGFIFDYNLLASRYMPDKGNASDNYSLYGTSGLNFGAWRIRSDYQYNTTRGRDYNQSSLNLPQTYIFRPVPSLRSRLVMGQTYLSSDIFDTFRFTGVSLTSDERMLPPSLRGYAPQITGIAQTHAQVTVSQNGRILWQSQVPAGPFVVPGLSETVRGNLDVTIREDNGQVRTWQVNTASVPFLARKDNVRFKTAIGKPLTYAGSSHTVEPLFSTGEITWGAFNNTSLYGGFIASDGHYRALALGVGENMGVLGAASFDVTQSVAQVNNQPERTGYSYRFNYAKTFDKTGSTIAFAGYRFSEKSFMSMSQYIDRANGYGSSLTEKQSYMLSFNQSISSLGLNVLFSMSRQNYWDASANENYTASLNKIFDIGMFQGATASLSLGRNRTLLNEQDNQIYLSLTLPWGVQRQVSYSMQHDSNGRMNQAATLYNRSSDKTSWSLGVGQQREEGQQNGTLLNGNIQTTTPYGQGNANLSMLSQEYKNLGLSWYGSFTATRYGATFHQNMAENDPRLMIDTGDVAGVPVDNDNGVTNSFGIAVVPVGSSYERSDIAVDVTALPVDISVSSNVISKVLTEGAIGYKKIATTKGGQLIGTIRLADGSFPPLGTQVKSQNGKVLGIIGDQGFTYLSGISIGDRKDVDAVWAQGHCRLQLPEVSDLTSGVLLLPCH</sequence>
<feature type="domain" description="PapC N-terminal" evidence="10">
    <location>
        <begin position="25"/>
        <end position="167"/>
    </location>
</feature>
<protein>
    <submittedName>
        <fullName evidence="11">Fimbria/pilus outer membrane usher protein</fullName>
    </submittedName>
</protein>
<dbReference type="Gene3D" id="2.60.40.3110">
    <property type="match status" value="1"/>
</dbReference>
<keyword evidence="7" id="KW-0472">Membrane</keyword>
<dbReference type="EMBL" id="DAAAMK010000022">
    <property type="protein sequence ID" value="HAA1127879.1"/>
    <property type="molecule type" value="Genomic_DNA"/>
</dbReference>
<proteinExistence type="inferred from homology"/>
<dbReference type="Pfam" id="PF00577">
    <property type="entry name" value="Usher"/>
    <property type="match status" value="1"/>
</dbReference>
<dbReference type="InterPro" id="IPR037224">
    <property type="entry name" value="PapC_N_sf"/>
</dbReference>
<evidence type="ECO:0000256" key="3">
    <source>
        <dbReference type="ARBA" id="ARBA00022448"/>
    </source>
</evidence>
<dbReference type="SUPFAM" id="SSF141729">
    <property type="entry name" value="FimD N-terminal domain-like"/>
    <property type="match status" value="1"/>
</dbReference>
<evidence type="ECO:0000256" key="7">
    <source>
        <dbReference type="ARBA" id="ARBA00023136"/>
    </source>
</evidence>
<keyword evidence="3" id="KW-0813">Transport</keyword>
<dbReference type="Gene3D" id="2.60.40.2070">
    <property type="match status" value="1"/>
</dbReference>
<comment type="caution">
    <text evidence="11">The sequence shown here is derived from an EMBL/GenBank/DDBJ whole genome shotgun (WGS) entry which is preliminary data.</text>
</comment>
<dbReference type="Pfam" id="PF13953">
    <property type="entry name" value="PapC_C"/>
    <property type="match status" value="1"/>
</dbReference>
<reference evidence="11" key="2">
    <citation type="submission" date="2019-10" db="EMBL/GenBank/DDBJ databases">
        <authorList>
            <consortium name="NCBI Pathogen Detection Project"/>
        </authorList>
    </citation>
    <scope>NUCLEOTIDE SEQUENCE</scope>
    <source>
        <strain evidence="11">ATCC 10717</strain>
    </source>
</reference>
<keyword evidence="6" id="KW-0732">Signal</keyword>
<dbReference type="Gene3D" id="3.10.20.410">
    <property type="match status" value="1"/>
</dbReference>
<dbReference type="GO" id="GO:0009279">
    <property type="term" value="C:cell outer membrane"/>
    <property type="evidence" value="ECO:0007669"/>
    <property type="project" value="UniProtKB-SubCell"/>
</dbReference>
<evidence type="ECO:0000256" key="6">
    <source>
        <dbReference type="ARBA" id="ARBA00022729"/>
    </source>
</evidence>
<evidence type="ECO:0000256" key="5">
    <source>
        <dbReference type="ARBA" id="ARBA00022692"/>
    </source>
</evidence>
<comment type="similarity">
    <text evidence="2">Belongs to the fimbrial export usher family.</text>
</comment>
<evidence type="ECO:0000313" key="11">
    <source>
        <dbReference type="EMBL" id="HAA1127879.1"/>
    </source>
</evidence>
<evidence type="ECO:0000259" key="10">
    <source>
        <dbReference type="Pfam" id="PF13954"/>
    </source>
</evidence>
<evidence type="ECO:0000259" key="9">
    <source>
        <dbReference type="Pfam" id="PF13953"/>
    </source>
</evidence>
<dbReference type="AlphaFoldDB" id="A0A6W0P1G2"/>
<evidence type="ECO:0000256" key="4">
    <source>
        <dbReference type="ARBA" id="ARBA00022452"/>
    </source>
</evidence>
<evidence type="ECO:0000256" key="8">
    <source>
        <dbReference type="ARBA" id="ARBA00023237"/>
    </source>
</evidence>
<evidence type="ECO:0000256" key="2">
    <source>
        <dbReference type="ARBA" id="ARBA00008064"/>
    </source>
</evidence>
<accession>A0A6W0P1G2</accession>
<keyword evidence="4" id="KW-1134">Transmembrane beta strand</keyword>
<dbReference type="InterPro" id="IPR043142">
    <property type="entry name" value="PapC-like_C_sf"/>
</dbReference>
<dbReference type="Pfam" id="PF13954">
    <property type="entry name" value="PapC_N"/>
    <property type="match status" value="1"/>
</dbReference>
<comment type="subcellular location">
    <subcellularLocation>
        <location evidence="1">Cell outer membrane</location>
        <topology evidence="1">Multi-pass membrane protein</topology>
    </subcellularLocation>
</comment>
<reference evidence="11" key="1">
    <citation type="journal article" date="2018" name="Genome Biol.">
        <title>SKESA: strategic k-mer extension for scrupulous assemblies.</title>
        <authorList>
            <person name="Souvorov A."/>
            <person name="Agarwala R."/>
            <person name="Lipman D.J."/>
        </authorList>
    </citation>
    <scope>NUCLEOTIDE SEQUENCE</scope>
    <source>
        <strain evidence="11">ATCC 10717</strain>
    </source>
</reference>
<keyword evidence="8" id="KW-0998">Cell outer membrane</keyword>
<dbReference type="InterPro" id="IPR042186">
    <property type="entry name" value="FimD_plug_dom"/>
</dbReference>
<feature type="domain" description="PapC-like C-terminal" evidence="9">
    <location>
        <begin position="750"/>
        <end position="807"/>
    </location>
</feature>
<dbReference type="InterPro" id="IPR025949">
    <property type="entry name" value="PapC-like_C"/>
</dbReference>
<evidence type="ECO:0000256" key="1">
    <source>
        <dbReference type="ARBA" id="ARBA00004571"/>
    </source>
</evidence>
<organism evidence="11">
    <name type="scientific">Salmonella enterica subsp. enterica serovar Rubislaw str. ATCC 10717</name>
    <dbReference type="NCBI Taxonomy" id="938143"/>
    <lineage>
        <taxon>Bacteria</taxon>
        <taxon>Pseudomonadati</taxon>
        <taxon>Pseudomonadota</taxon>
        <taxon>Gammaproteobacteria</taxon>
        <taxon>Enterobacterales</taxon>
        <taxon>Enterobacteriaceae</taxon>
        <taxon>Salmonella</taxon>
    </lineage>
</organism>
<keyword evidence="5" id="KW-0812">Transmembrane</keyword>
<dbReference type="PANTHER" id="PTHR30451">
    <property type="entry name" value="OUTER MEMBRANE USHER PROTEIN"/>
    <property type="match status" value="1"/>
</dbReference>